<organism evidence="1 2">
    <name type="scientific">Vibrio phage pVco-5</name>
    <dbReference type="NCBI Taxonomy" id="1965485"/>
    <lineage>
        <taxon>Viruses</taxon>
        <taxon>Duplodnaviria</taxon>
        <taxon>Heunggongvirae</taxon>
        <taxon>Uroviricota</taxon>
        <taxon>Caudoviricetes</taxon>
        <taxon>Schitoviridae</taxon>
        <taxon>Vicoquintavirus</taxon>
        <taxon>Vicoquintavirus Pvco5</taxon>
    </lineage>
</organism>
<evidence type="ECO:0000313" key="1">
    <source>
        <dbReference type="EMBL" id="ARM71023.1"/>
    </source>
</evidence>
<gene>
    <name evidence="1" type="ORF">pVco5_035</name>
</gene>
<protein>
    <submittedName>
        <fullName evidence="1">Uncharacterized protein</fullName>
    </submittedName>
</protein>
<name>A0A1W6JUR7_9CAUD</name>
<keyword evidence="2" id="KW-1185">Reference proteome</keyword>
<sequence>MKLLEVYFTPAGTVRVIKLEPMNYMIGRLGLQHWGSANWKNYKRVTK</sequence>
<dbReference type="Proteomes" id="UP000225564">
    <property type="component" value="Segment"/>
</dbReference>
<evidence type="ECO:0000313" key="2">
    <source>
        <dbReference type="Proteomes" id="UP000225564"/>
    </source>
</evidence>
<accession>A0A1W6JUR7</accession>
<proteinExistence type="predicted"/>
<reference evidence="1 2" key="1">
    <citation type="submission" date="2017-02" db="EMBL/GenBank/DDBJ databases">
        <title>Comeplete genome sequence of Bacteriophage pVco-5, that infects Vibrio corallilyticus.</title>
        <authorList>
            <person name="Kim H.J."/>
            <person name="Park S.C."/>
        </authorList>
    </citation>
    <scope>NUCLEOTIDE SEQUENCE [LARGE SCALE GENOMIC DNA]</scope>
</reference>
<dbReference type="EMBL" id="KY612839">
    <property type="protein sequence ID" value="ARM71023.1"/>
    <property type="molecule type" value="Genomic_DNA"/>
</dbReference>